<proteinExistence type="predicted"/>
<evidence type="ECO:0000256" key="1">
    <source>
        <dbReference type="SAM" id="MobiDB-lite"/>
    </source>
</evidence>
<reference evidence="2" key="1">
    <citation type="submission" date="2020-09" db="EMBL/GenBank/DDBJ databases">
        <title>Genome-Enabled Discovery of Anthraquinone Biosynthesis in Senna tora.</title>
        <authorList>
            <person name="Kang S.-H."/>
            <person name="Pandey R.P."/>
            <person name="Lee C.-M."/>
            <person name="Sim J.-S."/>
            <person name="Jeong J.-T."/>
            <person name="Choi B.-S."/>
            <person name="Jung M."/>
            <person name="Ginzburg D."/>
            <person name="Zhao K."/>
            <person name="Won S.Y."/>
            <person name="Oh T.-J."/>
            <person name="Yu Y."/>
            <person name="Kim N.-H."/>
            <person name="Lee O.R."/>
            <person name="Lee T.-H."/>
            <person name="Bashyal P."/>
            <person name="Kim T.-S."/>
            <person name="Lee W.-H."/>
            <person name="Kawkins C."/>
            <person name="Kim C.-K."/>
            <person name="Kim J.S."/>
            <person name="Ahn B.O."/>
            <person name="Rhee S.Y."/>
            <person name="Sohng J.K."/>
        </authorList>
    </citation>
    <scope>NUCLEOTIDE SEQUENCE</scope>
    <source>
        <tissue evidence="2">Leaf</tissue>
    </source>
</reference>
<protein>
    <submittedName>
        <fullName evidence="2">Uncharacterized protein</fullName>
    </submittedName>
</protein>
<dbReference type="EMBL" id="JAAIUW010000013">
    <property type="protein sequence ID" value="KAF7802036.1"/>
    <property type="molecule type" value="Genomic_DNA"/>
</dbReference>
<dbReference type="AlphaFoldDB" id="A0A834SEN2"/>
<sequence length="73" mass="8750">MRDRKQEEEIFKKMQLSDSLTSIDQIVRKLEIEREEERRRVLHSYTLSGGLRRRVGPTSPESDLRTHLTRAQR</sequence>
<dbReference type="Proteomes" id="UP000634136">
    <property type="component" value="Unassembled WGS sequence"/>
</dbReference>
<keyword evidence="3" id="KW-1185">Reference proteome</keyword>
<organism evidence="2 3">
    <name type="scientific">Senna tora</name>
    <dbReference type="NCBI Taxonomy" id="362788"/>
    <lineage>
        <taxon>Eukaryota</taxon>
        <taxon>Viridiplantae</taxon>
        <taxon>Streptophyta</taxon>
        <taxon>Embryophyta</taxon>
        <taxon>Tracheophyta</taxon>
        <taxon>Spermatophyta</taxon>
        <taxon>Magnoliopsida</taxon>
        <taxon>eudicotyledons</taxon>
        <taxon>Gunneridae</taxon>
        <taxon>Pentapetalae</taxon>
        <taxon>rosids</taxon>
        <taxon>fabids</taxon>
        <taxon>Fabales</taxon>
        <taxon>Fabaceae</taxon>
        <taxon>Caesalpinioideae</taxon>
        <taxon>Cassia clade</taxon>
        <taxon>Senna</taxon>
    </lineage>
</organism>
<accession>A0A834SEN2</accession>
<evidence type="ECO:0000313" key="3">
    <source>
        <dbReference type="Proteomes" id="UP000634136"/>
    </source>
</evidence>
<evidence type="ECO:0000313" key="2">
    <source>
        <dbReference type="EMBL" id="KAF7802036.1"/>
    </source>
</evidence>
<feature type="region of interest" description="Disordered" evidence="1">
    <location>
        <begin position="46"/>
        <end position="73"/>
    </location>
</feature>
<name>A0A834SEN2_9FABA</name>
<comment type="caution">
    <text evidence="2">The sequence shown here is derived from an EMBL/GenBank/DDBJ whole genome shotgun (WGS) entry which is preliminary data.</text>
</comment>
<gene>
    <name evidence="2" type="ORF">G2W53_041147</name>
</gene>